<dbReference type="OrthoDB" id="2344588at2759"/>
<dbReference type="InterPro" id="IPR002913">
    <property type="entry name" value="START_lipid-bd_dom"/>
</dbReference>
<dbReference type="Proteomes" id="UP000708208">
    <property type="component" value="Unassembled WGS sequence"/>
</dbReference>
<accession>A0A8J2PT48</accession>
<feature type="compositionally biased region" description="Basic and acidic residues" evidence="1">
    <location>
        <begin position="64"/>
        <end position="76"/>
    </location>
</feature>
<dbReference type="PANTHER" id="PTHR19308">
    <property type="entry name" value="PHOSPHATIDYLCHOLINE TRANSFER PROTEIN"/>
    <property type="match status" value="1"/>
</dbReference>
<gene>
    <name evidence="3" type="ORF">AFUS01_LOCUS45241</name>
</gene>
<evidence type="ECO:0000259" key="2">
    <source>
        <dbReference type="PROSITE" id="PS50848"/>
    </source>
</evidence>
<organism evidence="3 4">
    <name type="scientific">Allacma fusca</name>
    <dbReference type="NCBI Taxonomy" id="39272"/>
    <lineage>
        <taxon>Eukaryota</taxon>
        <taxon>Metazoa</taxon>
        <taxon>Ecdysozoa</taxon>
        <taxon>Arthropoda</taxon>
        <taxon>Hexapoda</taxon>
        <taxon>Collembola</taxon>
        <taxon>Symphypleona</taxon>
        <taxon>Sminthuridae</taxon>
        <taxon>Allacma</taxon>
    </lineage>
</organism>
<dbReference type="AlphaFoldDB" id="A0A8J2PT48"/>
<evidence type="ECO:0000256" key="1">
    <source>
        <dbReference type="SAM" id="MobiDB-lite"/>
    </source>
</evidence>
<dbReference type="GO" id="GO:0008289">
    <property type="term" value="F:lipid binding"/>
    <property type="evidence" value="ECO:0007669"/>
    <property type="project" value="InterPro"/>
</dbReference>
<feature type="compositionally biased region" description="Polar residues" evidence="1">
    <location>
        <begin position="51"/>
        <end position="60"/>
    </location>
</feature>
<dbReference type="SMART" id="SM00234">
    <property type="entry name" value="START"/>
    <property type="match status" value="1"/>
</dbReference>
<feature type="region of interest" description="Disordered" evidence="1">
    <location>
        <begin position="42"/>
        <end position="88"/>
    </location>
</feature>
<sequence length="326" mass="36828">MNFVLNCSVVLPKCSVIDKLDLLSSDSVLFTQAERISFNRLYQMGGPGDESGSTGSNLTISSQDDQKSQTDDERALSDSSTEASAVPSHPLWPDIERITLEQLTFAQQGVGEGWEIFEQDGEMKLYKREKEVNGLVQDTLKAVHVVKGVTGFEMANCFFQPEYRFGWETTLEEMKIIEKVSDDAILFHQIHKRVWPASQRDAVFWSHIRQIPDSENPDGEPIWVVCNKSLAKDHPAAPDKKGKYTRAFLTAVIVCQTIITKHPNDEDELSRAEVTCKISYCSHVDPGGWVPAAATRAVYKREYPKFLRKFTSYVIDECQDKPVRTN</sequence>
<feature type="domain" description="START" evidence="2">
    <location>
        <begin position="112"/>
        <end position="323"/>
    </location>
</feature>
<dbReference type="PANTHER" id="PTHR19308:SF53">
    <property type="entry name" value="CERAMIDE TRANSFER PROTEIN"/>
    <property type="match status" value="1"/>
</dbReference>
<evidence type="ECO:0000313" key="3">
    <source>
        <dbReference type="EMBL" id="CAG7835935.1"/>
    </source>
</evidence>
<evidence type="ECO:0000313" key="4">
    <source>
        <dbReference type="Proteomes" id="UP000708208"/>
    </source>
</evidence>
<name>A0A8J2PT48_9HEXA</name>
<dbReference type="PROSITE" id="PS50848">
    <property type="entry name" value="START"/>
    <property type="match status" value="1"/>
</dbReference>
<protein>
    <recommendedName>
        <fullName evidence="2">START domain-containing protein</fullName>
    </recommendedName>
</protein>
<dbReference type="EMBL" id="CAJVCH010570807">
    <property type="protein sequence ID" value="CAG7835935.1"/>
    <property type="molecule type" value="Genomic_DNA"/>
</dbReference>
<keyword evidence="4" id="KW-1185">Reference proteome</keyword>
<dbReference type="Pfam" id="PF01852">
    <property type="entry name" value="START"/>
    <property type="match status" value="1"/>
</dbReference>
<proteinExistence type="predicted"/>
<dbReference type="GO" id="GO:0035621">
    <property type="term" value="P:ER to Golgi ceramide transport"/>
    <property type="evidence" value="ECO:0007669"/>
    <property type="project" value="TreeGrafter"/>
</dbReference>
<dbReference type="InterPro" id="IPR051213">
    <property type="entry name" value="START_lipid_transfer"/>
</dbReference>
<comment type="caution">
    <text evidence="3">The sequence shown here is derived from an EMBL/GenBank/DDBJ whole genome shotgun (WGS) entry which is preliminary data.</text>
</comment>
<reference evidence="3" key="1">
    <citation type="submission" date="2021-06" db="EMBL/GenBank/DDBJ databases">
        <authorList>
            <person name="Hodson N. C."/>
            <person name="Mongue J. A."/>
            <person name="Jaron S. K."/>
        </authorList>
    </citation>
    <scope>NUCLEOTIDE SEQUENCE</scope>
</reference>